<dbReference type="PANTHER" id="PTHR43750:SF3">
    <property type="entry name" value="UDP-GLUCOSE 6-DEHYDROGENASE TUAD"/>
    <property type="match status" value="1"/>
</dbReference>
<dbReference type="RefSeq" id="WP_311707936.1">
    <property type="nucleotide sequence ID" value="NZ_JAVREL010000024.1"/>
</dbReference>
<organism evidence="9 10">
    <name type="scientific">Streptomyces litchfieldiae</name>
    <dbReference type="NCBI Taxonomy" id="3075543"/>
    <lineage>
        <taxon>Bacteria</taxon>
        <taxon>Bacillati</taxon>
        <taxon>Actinomycetota</taxon>
        <taxon>Actinomycetes</taxon>
        <taxon>Kitasatosporales</taxon>
        <taxon>Streptomycetaceae</taxon>
        <taxon>Streptomyces</taxon>
    </lineage>
</organism>
<dbReference type="InterPro" id="IPR014027">
    <property type="entry name" value="UDP-Glc/GDP-Man_DH_C"/>
</dbReference>
<keyword evidence="10" id="KW-1185">Reference proteome</keyword>
<dbReference type="NCBIfam" id="TIGR03026">
    <property type="entry name" value="NDP-sugDHase"/>
    <property type="match status" value="1"/>
</dbReference>
<evidence type="ECO:0000256" key="6">
    <source>
        <dbReference type="ARBA" id="ARBA00047473"/>
    </source>
</evidence>
<evidence type="ECO:0000313" key="9">
    <source>
        <dbReference type="EMBL" id="MDT0346811.1"/>
    </source>
</evidence>
<sequence>MSPKITVIGLGYLGATHAAAMAELGFEVLGLDVLPEKTELLARGETPMYEPGLEDILRRHVAGLPGSSGRLSFTTSYAEAAEFGDIHFICVNTPQKPGEYACDMSYVDSAIESLAPHLTRPALIAGKSTVPVGSAARLARRVAELAPAGDAAELAWNPEFLREGFAVEDTLHPDRIVVGVTSERAETLLREVYATPLAEGTPFIATDLPTAELVKTAANAFLSTKISFINAMAEICEASGGDVVRLAEALGHDDRIGRKFLRAGIGFGGGCLPKDIRAFMARAGELGAAEAVAFLREIDAINMRRRVDMVELTRETLDGSLLGKRVAVLGAAFKPDSDDVRDSPALNIAGQLHLQGAEVTVYDPKAMENAKRVFPTLRYADSAVEAVQGAHAVLHLTEWREFRELDPAALAETVSTRHILDGRNTLDPALWRKAGWTYRALGRPTA</sequence>
<feature type="domain" description="UDP-glucose/GDP-mannose dehydrogenase C-terminal" evidence="8">
    <location>
        <begin position="327"/>
        <end position="428"/>
    </location>
</feature>
<dbReference type="GO" id="GO:0016491">
    <property type="term" value="F:oxidoreductase activity"/>
    <property type="evidence" value="ECO:0007669"/>
    <property type="project" value="UniProtKB-KW"/>
</dbReference>
<dbReference type="SUPFAM" id="SSF48179">
    <property type="entry name" value="6-phosphogluconate dehydrogenase C-terminal domain-like"/>
    <property type="match status" value="1"/>
</dbReference>
<keyword evidence="5 7" id="KW-0520">NAD</keyword>
<protein>
    <recommendedName>
        <fullName evidence="3 7">UDP-glucose 6-dehydrogenase</fullName>
        <ecNumber evidence="3 7">1.1.1.22</ecNumber>
    </recommendedName>
</protein>
<evidence type="ECO:0000259" key="8">
    <source>
        <dbReference type="SMART" id="SM00984"/>
    </source>
</evidence>
<dbReference type="PIRSF" id="PIRSF500134">
    <property type="entry name" value="UDPglc_DH_bac"/>
    <property type="match status" value="1"/>
</dbReference>
<gene>
    <name evidence="9" type="ORF">RM590_30140</name>
</gene>
<comment type="pathway">
    <text evidence="1">Nucleotide-sugar biosynthesis; UDP-alpha-D-glucuronate biosynthesis; UDP-alpha-D-glucuronate from UDP-alpha-D-glucose: step 1/1.</text>
</comment>
<keyword evidence="4 7" id="KW-0560">Oxidoreductase</keyword>
<evidence type="ECO:0000256" key="4">
    <source>
        <dbReference type="ARBA" id="ARBA00023002"/>
    </source>
</evidence>
<dbReference type="InterPro" id="IPR017476">
    <property type="entry name" value="UDP-Glc/GDP-Man"/>
</dbReference>
<dbReference type="EC" id="1.1.1.22" evidence="3 7"/>
<reference evidence="10" key="1">
    <citation type="submission" date="2023-07" db="EMBL/GenBank/DDBJ databases">
        <title>30 novel species of actinomycetes from the DSMZ collection.</title>
        <authorList>
            <person name="Nouioui I."/>
        </authorList>
    </citation>
    <scope>NUCLEOTIDE SEQUENCE [LARGE SCALE GENOMIC DNA]</scope>
    <source>
        <strain evidence="10">DSM 44938</strain>
    </source>
</reference>
<evidence type="ECO:0000256" key="2">
    <source>
        <dbReference type="ARBA" id="ARBA00006601"/>
    </source>
</evidence>
<dbReference type="PIRSF" id="PIRSF000124">
    <property type="entry name" value="UDPglc_GDPman_dh"/>
    <property type="match status" value="1"/>
</dbReference>
<proteinExistence type="inferred from homology"/>
<dbReference type="Proteomes" id="UP001183246">
    <property type="component" value="Unassembled WGS sequence"/>
</dbReference>
<dbReference type="Pfam" id="PF00984">
    <property type="entry name" value="UDPG_MGDP_dh"/>
    <property type="match status" value="1"/>
</dbReference>
<dbReference type="Pfam" id="PF03720">
    <property type="entry name" value="UDPG_MGDP_dh_C"/>
    <property type="match status" value="1"/>
</dbReference>
<dbReference type="SUPFAM" id="SSF51735">
    <property type="entry name" value="NAD(P)-binding Rossmann-fold domains"/>
    <property type="match status" value="1"/>
</dbReference>
<comment type="caution">
    <text evidence="9">The sequence shown here is derived from an EMBL/GenBank/DDBJ whole genome shotgun (WGS) entry which is preliminary data.</text>
</comment>
<dbReference type="InterPro" id="IPR008927">
    <property type="entry name" value="6-PGluconate_DH-like_C_sf"/>
</dbReference>
<evidence type="ECO:0000256" key="1">
    <source>
        <dbReference type="ARBA" id="ARBA00004701"/>
    </source>
</evidence>
<dbReference type="InterPro" id="IPR001732">
    <property type="entry name" value="UDP-Glc/GDP-Man_DH_N"/>
</dbReference>
<dbReference type="Gene3D" id="3.40.50.720">
    <property type="entry name" value="NAD(P)-binding Rossmann-like Domain"/>
    <property type="match status" value="2"/>
</dbReference>
<comment type="catalytic activity">
    <reaction evidence="6 7">
        <text>UDP-alpha-D-glucose + 2 NAD(+) + H2O = UDP-alpha-D-glucuronate + 2 NADH + 3 H(+)</text>
        <dbReference type="Rhea" id="RHEA:23596"/>
        <dbReference type="ChEBI" id="CHEBI:15377"/>
        <dbReference type="ChEBI" id="CHEBI:15378"/>
        <dbReference type="ChEBI" id="CHEBI:57540"/>
        <dbReference type="ChEBI" id="CHEBI:57945"/>
        <dbReference type="ChEBI" id="CHEBI:58052"/>
        <dbReference type="ChEBI" id="CHEBI:58885"/>
        <dbReference type="EC" id="1.1.1.22"/>
    </reaction>
</comment>
<dbReference type="InterPro" id="IPR014026">
    <property type="entry name" value="UDP-Glc/GDP-Man_DH_dimer"/>
</dbReference>
<dbReference type="Gene3D" id="1.20.5.100">
    <property type="entry name" value="Cytochrome c1, transmembrane anchor, C-terminal"/>
    <property type="match status" value="1"/>
</dbReference>
<comment type="similarity">
    <text evidence="2 7">Belongs to the UDP-glucose/GDP-mannose dehydrogenase family.</text>
</comment>
<dbReference type="InterPro" id="IPR036220">
    <property type="entry name" value="UDP-Glc/GDP-Man_DH_C_sf"/>
</dbReference>
<evidence type="ECO:0000256" key="3">
    <source>
        <dbReference type="ARBA" id="ARBA00012954"/>
    </source>
</evidence>
<dbReference type="SUPFAM" id="SSF52413">
    <property type="entry name" value="UDP-glucose/GDP-mannose dehydrogenase C-terminal domain"/>
    <property type="match status" value="1"/>
</dbReference>
<evidence type="ECO:0000256" key="7">
    <source>
        <dbReference type="PIRNR" id="PIRNR000124"/>
    </source>
</evidence>
<accession>A0ABU2MYS6</accession>
<dbReference type="EMBL" id="JAVREL010000024">
    <property type="protein sequence ID" value="MDT0346811.1"/>
    <property type="molecule type" value="Genomic_DNA"/>
</dbReference>
<evidence type="ECO:0000313" key="10">
    <source>
        <dbReference type="Proteomes" id="UP001183246"/>
    </source>
</evidence>
<dbReference type="SMART" id="SM00984">
    <property type="entry name" value="UDPG_MGDP_dh_C"/>
    <property type="match status" value="1"/>
</dbReference>
<dbReference type="Pfam" id="PF03721">
    <property type="entry name" value="UDPG_MGDP_dh_N"/>
    <property type="match status" value="1"/>
</dbReference>
<dbReference type="InterPro" id="IPR036291">
    <property type="entry name" value="NAD(P)-bd_dom_sf"/>
</dbReference>
<dbReference type="InterPro" id="IPR028357">
    <property type="entry name" value="UDPglc_DH_bac"/>
</dbReference>
<dbReference type="PANTHER" id="PTHR43750">
    <property type="entry name" value="UDP-GLUCOSE 6-DEHYDROGENASE TUAD"/>
    <property type="match status" value="1"/>
</dbReference>
<name>A0ABU2MYS6_9ACTN</name>
<evidence type="ECO:0000256" key="5">
    <source>
        <dbReference type="ARBA" id="ARBA00023027"/>
    </source>
</evidence>